<protein>
    <recommendedName>
        <fullName evidence="4">HTH gntR-type domain-containing protein</fullName>
    </recommendedName>
</protein>
<evidence type="ECO:0000259" key="4">
    <source>
        <dbReference type="PROSITE" id="PS50949"/>
    </source>
</evidence>
<accession>A0A261R5I1</accession>
<dbReference type="Gene3D" id="1.10.10.10">
    <property type="entry name" value="Winged helix-like DNA-binding domain superfamily/Winged helix DNA-binding domain"/>
    <property type="match status" value="1"/>
</dbReference>
<proteinExistence type="predicted"/>
<dbReference type="InterPro" id="IPR036390">
    <property type="entry name" value="WH_DNA-bd_sf"/>
</dbReference>
<dbReference type="Pfam" id="PF00392">
    <property type="entry name" value="GntR"/>
    <property type="match status" value="1"/>
</dbReference>
<feature type="domain" description="HTH gntR-type" evidence="4">
    <location>
        <begin position="56"/>
        <end position="123"/>
    </location>
</feature>
<dbReference type="STRING" id="1416803.CAL13_18025"/>
<keyword evidence="6" id="KW-1185">Reference proteome</keyword>
<dbReference type="AlphaFoldDB" id="A0A261R5I1"/>
<sequence>MVRCVFSNDGAAGSGRATQAPALKRVAARRPTVGNLPHRIAPHFHLDCAQSRMSAMLANEEIHRKLQQAVFEHRLLPGTRLVEDHLAEVTGSTRGRIRQVLARLAHENLVTLIPNRGAFVAKPSVEEAREVFAMRHMIEPPMAELLARDCKAAQVGRLRAHVRREAAARRAGERADIIRLSGEFHLLMAELTGNRILMRTLRELCAQTCLVITLYDKPNTPACPHQEHEDVIDAIEARDGARAASLMRHHLQHIEATLALEEPEAAARVDLQSLFAS</sequence>
<evidence type="ECO:0000256" key="3">
    <source>
        <dbReference type="ARBA" id="ARBA00023163"/>
    </source>
</evidence>
<dbReference type="SUPFAM" id="SSF48008">
    <property type="entry name" value="GntR ligand-binding domain-like"/>
    <property type="match status" value="1"/>
</dbReference>
<name>A0A261R5I1_9BORD</name>
<evidence type="ECO:0000313" key="5">
    <source>
        <dbReference type="EMBL" id="OZI20279.1"/>
    </source>
</evidence>
<dbReference type="PANTHER" id="PTHR43537:SF53">
    <property type="entry name" value="HTH-TYPE TRANSCRIPTIONAL REPRESSOR NANR"/>
    <property type="match status" value="1"/>
</dbReference>
<keyword evidence="1" id="KW-0805">Transcription regulation</keyword>
<dbReference type="Gene3D" id="1.20.120.530">
    <property type="entry name" value="GntR ligand-binding domain-like"/>
    <property type="match status" value="1"/>
</dbReference>
<dbReference type="GO" id="GO:0003700">
    <property type="term" value="F:DNA-binding transcription factor activity"/>
    <property type="evidence" value="ECO:0007669"/>
    <property type="project" value="InterPro"/>
</dbReference>
<keyword evidence="3" id="KW-0804">Transcription</keyword>
<dbReference type="GO" id="GO:0003677">
    <property type="term" value="F:DNA binding"/>
    <property type="evidence" value="ECO:0007669"/>
    <property type="project" value="UniProtKB-KW"/>
</dbReference>
<comment type="caution">
    <text evidence="5">The sequence shown here is derived from an EMBL/GenBank/DDBJ whole genome shotgun (WGS) entry which is preliminary data.</text>
</comment>
<evidence type="ECO:0000256" key="2">
    <source>
        <dbReference type="ARBA" id="ARBA00023125"/>
    </source>
</evidence>
<dbReference type="SMART" id="SM00895">
    <property type="entry name" value="FCD"/>
    <property type="match status" value="1"/>
</dbReference>
<dbReference type="InterPro" id="IPR011711">
    <property type="entry name" value="GntR_C"/>
</dbReference>
<dbReference type="Proteomes" id="UP000216857">
    <property type="component" value="Unassembled WGS sequence"/>
</dbReference>
<dbReference type="EMBL" id="NEVJ01000003">
    <property type="protein sequence ID" value="OZI20279.1"/>
    <property type="molecule type" value="Genomic_DNA"/>
</dbReference>
<dbReference type="SUPFAM" id="SSF46785">
    <property type="entry name" value="Winged helix' DNA-binding domain"/>
    <property type="match status" value="1"/>
</dbReference>
<gene>
    <name evidence="5" type="ORF">CAL26_22360</name>
</gene>
<organism evidence="5 6">
    <name type="scientific">Bordetella genomosp. 9</name>
    <dbReference type="NCBI Taxonomy" id="1416803"/>
    <lineage>
        <taxon>Bacteria</taxon>
        <taxon>Pseudomonadati</taxon>
        <taxon>Pseudomonadota</taxon>
        <taxon>Betaproteobacteria</taxon>
        <taxon>Burkholderiales</taxon>
        <taxon>Alcaligenaceae</taxon>
        <taxon>Bordetella</taxon>
    </lineage>
</organism>
<keyword evidence="2" id="KW-0238">DNA-binding</keyword>
<reference evidence="5" key="1">
    <citation type="submission" date="2017-05" db="EMBL/GenBank/DDBJ databases">
        <title>Complete and WGS of Bordetella genogroups.</title>
        <authorList>
            <person name="Spilker T."/>
            <person name="Lipuma J."/>
        </authorList>
    </citation>
    <scope>NUCLEOTIDE SEQUENCE</scope>
    <source>
        <strain evidence="5">AU21707</strain>
    </source>
</reference>
<evidence type="ECO:0000256" key="1">
    <source>
        <dbReference type="ARBA" id="ARBA00023015"/>
    </source>
</evidence>
<evidence type="ECO:0000313" key="6">
    <source>
        <dbReference type="Proteomes" id="UP000216857"/>
    </source>
</evidence>
<dbReference type="PROSITE" id="PS50949">
    <property type="entry name" value="HTH_GNTR"/>
    <property type="match status" value="1"/>
</dbReference>
<dbReference type="InterPro" id="IPR036388">
    <property type="entry name" value="WH-like_DNA-bd_sf"/>
</dbReference>
<dbReference type="PANTHER" id="PTHR43537">
    <property type="entry name" value="TRANSCRIPTIONAL REGULATOR, GNTR FAMILY"/>
    <property type="match status" value="1"/>
</dbReference>
<dbReference type="InterPro" id="IPR000524">
    <property type="entry name" value="Tscrpt_reg_HTH_GntR"/>
</dbReference>
<dbReference type="Pfam" id="PF07729">
    <property type="entry name" value="FCD"/>
    <property type="match status" value="1"/>
</dbReference>
<dbReference type="SMART" id="SM00345">
    <property type="entry name" value="HTH_GNTR"/>
    <property type="match status" value="1"/>
</dbReference>
<dbReference type="InterPro" id="IPR008920">
    <property type="entry name" value="TF_FadR/GntR_C"/>
</dbReference>